<sequence length="142" mass="16272">MSATEQPMDLGLQVEDVPELLNYSNLKEYFLRFGQVQNIIFKPVKKNELRDVIVIFQNKEAVDKAMSGGVEQDIVGQISKFKVVNIVPEQNKIQIKKSSVKRIIRSIPHVPSPEENNTNKQEQKSEENISKLTQIKEHEGQK</sequence>
<dbReference type="Proteomes" id="UP000324800">
    <property type="component" value="Unassembled WGS sequence"/>
</dbReference>
<evidence type="ECO:0000313" key="3">
    <source>
        <dbReference type="Proteomes" id="UP000324800"/>
    </source>
</evidence>
<dbReference type="AlphaFoldDB" id="A0A5J4T8S8"/>
<feature type="compositionally biased region" description="Basic and acidic residues" evidence="1">
    <location>
        <begin position="121"/>
        <end position="142"/>
    </location>
</feature>
<dbReference type="InterPro" id="IPR035979">
    <property type="entry name" value="RBD_domain_sf"/>
</dbReference>
<feature type="region of interest" description="Disordered" evidence="1">
    <location>
        <begin position="106"/>
        <end position="142"/>
    </location>
</feature>
<reference evidence="2 3" key="1">
    <citation type="submission" date="2019-03" db="EMBL/GenBank/DDBJ databases">
        <title>Single cell metagenomics reveals metabolic interactions within the superorganism composed of flagellate Streblomastix strix and complex community of Bacteroidetes bacteria on its surface.</title>
        <authorList>
            <person name="Treitli S.C."/>
            <person name="Kolisko M."/>
            <person name="Husnik F."/>
            <person name="Keeling P."/>
            <person name="Hampl V."/>
        </authorList>
    </citation>
    <scope>NUCLEOTIDE SEQUENCE [LARGE SCALE GENOMIC DNA]</scope>
    <source>
        <strain evidence="2">ST1C</strain>
    </source>
</reference>
<organism evidence="2 3">
    <name type="scientific">Streblomastix strix</name>
    <dbReference type="NCBI Taxonomy" id="222440"/>
    <lineage>
        <taxon>Eukaryota</taxon>
        <taxon>Metamonada</taxon>
        <taxon>Preaxostyla</taxon>
        <taxon>Oxymonadida</taxon>
        <taxon>Streblomastigidae</taxon>
        <taxon>Streblomastix</taxon>
    </lineage>
</organism>
<evidence type="ECO:0000313" key="2">
    <source>
        <dbReference type="EMBL" id="KAA6354253.1"/>
    </source>
</evidence>
<dbReference type="SUPFAM" id="SSF54928">
    <property type="entry name" value="RNA-binding domain, RBD"/>
    <property type="match status" value="1"/>
</dbReference>
<dbReference type="EMBL" id="SNRW01036632">
    <property type="protein sequence ID" value="KAA6354253.1"/>
    <property type="molecule type" value="Genomic_DNA"/>
</dbReference>
<evidence type="ECO:0008006" key="4">
    <source>
        <dbReference type="Google" id="ProtNLM"/>
    </source>
</evidence>
<dbReference type="GO" id="GO:0003676">
    <property type="term" value="F:nucleic acid binding"/>
    <property type="evidence" value="ECO:0007669"/>
    <property type="project" value="InterPro"/>
</dbReference>
<comment type="caution">
    <text evidence="2">The sequence shown here is derived from an EMBL/GenBank/DDBJ whole genome shotgun (WGS) entry which is preliminary data.</text>
</comment>
<accession>A0A5J4T8S8</accession>
<name>A0A5J4T8S8_9EUKA</name>
<proteinExistence type="predicted"/>
<gene>
    <name evidence="2" type="ORF">EZS28_050220</name>
</gene>
<protein>
    <recommendedName>
        <fullName evidence="4">RRM domain-containing protein</fullName>
    </recommendedName>
</protein>
<dbReference type="Gene3D" id="3.30.70.330">
    <property type="match status" value="1"/>
</dbReference>
<dbReference type="InterPro" id="IPR012677">
    <property type="entry name" value="Nucleotide-bd_a/b_plait_sf"/>
</dbReference>
<evidence type="ECO:0000256" key="1">
    <source>
        <dbReference type="SAM" id="MobiDB-lite"/>
    </source>
</evidence>